<accession>A0AAW7ZEK6</accession>
<dbReference type="Proteomes" id="UP001172911">
    <property type="component" value="Unassembled WGS sequence"/>
</dbReference>
<dbReference type="InterPro" id="IPR004089">
    <property type="entry name" value="MCPsignal_dom"/>
</dbReference>
<dbReference type="AlphaFoldDB" id="A0AAW7ZEK6"/>
<evidence type="ECO:0000259" key="4">
    <source>
        <dbReference type="PROSITE" id="PS50111"/>
    </source>
</evidence>
<evidence type="ECO:0000313" key="6">
    <source>
        <dbReference type="Proteomes" id="UP001172911"/>
    </source>
</evidence>
<evidence type="ECO:0000256" key="2">
    <source>
        <dbReference type="ARBA" id="ARBA00029447"/>
    </source>
</evidence>
<dbReference type="PANTHER" id="PTHR32089:SF112">
    <property type="entry name" value="LYSOZYME-LIKE PROTEIN-RELATED"/>
    <property type="match status" value="1"/>
</dbReference>
<dbReference type="SMART" id="SM00283">
    <property type="entry name" value="MA"/>
    <property type="match status" value="1"/>
</dbReference>
<dbReference type="Pfam" id="PF22673">
    <property type="entry name" value="MCP-like_PDC_1"/>
    <property type="match status" value="1"/>
</dbReference>
<keyword evidence="6" id="KW-1185">Reference proteome</keyword>
<dbReference type="SUPFAM" id="SSF103190">
    <property type="entry name" value="Sensory domain-like"/>
    <property type="match status" value="1"/>
</dbReference>
<reference evidence="5" key="1">
    <citation type="journal article" date="2023" name="J. Hazard. Mater.">
        <title>Anaerobic biodegradation of pyrene and benzo[a]pyrene by a new sulfate-reducing Desulforamulus aquiferis strain DSA.</title>
        <authorList>
            <person name="Zhang Z."/>
            <person name="Sun J."/>
            <person name="Gong X."/>
            <person name="Wang C."/>
            <person name="Wang H."/>
        </authorList>
    </citation>
    <scope>NUCLEOTIDE SEQUENCE</scope>
    <source>
        <strain evidence="5">DSA</strain>
    </source>
</reference>
<dbReference type="RefSeq" id="WP_304543083.1">
    <property type="nucleotide sequence ID" value="NZ_JARPTC010000016.1"/>
</dbReference>
<sequence length="461" mass="50161">MIILAFLLGFGFAAIVGIIMHRRQRRQLMGLINKIENETSLWRQVELPTACKVEAGDKFQGLSNSVCSLTEKARSLAQEIQLTSQQVRSAAEQMNISVSATDDISMTFNRLHSMASSLYQTASSLEQDFSSSEGAVIESSNAIKQVDKVISEISDNNNVLSKQIKTLESAVNQVRSISETIGDISEQTKLLALNAAIEAARAGDMGRGFGVVALEIGKLSDRTASAVNQTAAVLLQMKKDVDSVVLSINNSLDSSNVAADKLNQVGMVFEESFNLIKKVNLAARDTFEDINVNLQQLAVTLEARNRDLGAIVSTGKLMTNLADQLEVLVGENQLNYVVKSQAESRIETIKAILNDVSMVPDITLMETEKHNDVLSGLKEEHVEIEAIWSNDQEGNFIFSFPEAALANAKVRQWWQEAINGRVFVSPVYISAITRKPCLTVAVPIAYNGNIIGVLGADIGLG</sequence>
<dbReference type="GO" id="GO:0016020">
    <property type="term" value="C:membrane"/>
    <property type="evidence" value="ECO:0007669"/>
    <property type="project" value="InterPro"/>
</dbReference>
<dbReference type="Pfam" id="PF00015">
    <property type="entry name" value="MCPsignal"/>
    <property type="match status" value="1"/>
</dbReference>
<dbReference type="GO" id="GO:0007165">
    <property type="term" value="P:signal transduction"/>
    <property type="evidence" value="ECO:0007669"/>
    <property type="project" value="UniProtKB-KW"/>
</dbReference>
<dbReference type="Gene3D" id="3.30.450.20">
    <property type="entry name" value="PAS domain"/>
    <property type="match status" value="1"/>
</dbReference>
<evidence type="ECO:0000313" key="5">
    <source>
        <dbReference type="EMBL" id="MDO7787766.1"/>
    </source>
</evidence>
<reference evidence="5" key="2">
    <citation type="submission" date="2023-03" db="EMBL/GenBank/DDBJ databases">
        <authorList>
            <person name="Zhang Z."/>
        </authorList>
    </citation>
    <scope>NUCLEOTIDE SEQUENCE</scope>
    <source>
        <strain evidence="5">DSA</strain>
    </source>
</reference>
<keyword evidence="1 3" id="KW-0807">Transducer</keyword>
<gene>
    <name evidence="5" type="ORF">P6N53_11105</name>
</gene>
<dbReference type="Gene3D" id="1.10.287.950">
    <property type="entry name" value="Methyl-accepting chemotaxis protein"/>
    <property type="match status" value="1"/>
</dbReference>
<comment type="similarity">
    <text evidence="2">Belongs to the methyl-accepting chemotaxis (MCP) protein family.</text>
</comment>
<organism evidence="5 6">
    <name type="scientific">Desulforamulus aquiferis</name>
    <dbReference type="NCBI Taxonomy" id="1397668"/>
    <lineage>
        <taxon>Bacteria</taxon>
        <taxon>Bacillati</taxon>
        <taxon>Bacillota</taxon>
        <taxon>Clostridia</taxon>
        <taxon>Eubacteriales</taxon>
        <taxon>Peptococcaceae</taxon>
        <taxon>Desulforamulus</taxon>
    </lineage>
</organism>
<dbReference type="InterPro" id="IPR029151">
    <property type="entry name" value="Sensor-like_sf"/>
</dbReference>
<dbReference type="GO" id="GO:0004888">
    <property type="term" value="F:transmembrane signaling receptor activity"/>
    <property type="evidence" value="ECO:0007669"/>
    <property type="project" value="InterPro"/>
</dbReference>
<dbReference type="PROSITE" id="PS50111">
    <property type="entry name" value="CHEMOTAXIS_TRANSDUC_2"/>
    <property type="match status" value="1"/>
</dbReference>
<dbReference type="PRINTS" id="PR00260">
    <property type="entry name" value="CHEMTRNSDUCR"/>
</dbReference>
<dbReference type="GO" id="GO:0006935">
    <property type="term" value="P:chemotaxis"/>
    <property type="evidence" value="ECO:0007669"/>
    <property type="project" value="InterPro"/>
</dbReference>
<evidence type="ECO:0000256" key="3">
    <source>
        <dbReference type="PROSITE-ProRule" id="PRU00284"/>
    </source>
</evidence>
<feature type="domain" description="Methyl-accepting transducer" evidence="4">
    <location>
        <begin position="65"/>
        <end position="312"/>
    </location>
</feature>
<dbReference type="SUPFAM" id="SSF58104">
    <property type="entry name" value="Methyl-accepting chemotaxis protein (MCP) signaling domain"/>
    <property type="match status" value="1"/>
</dbReference>
<dbReference type="CDD" id="cd18773">
    <property type="entry name" value="PDC1_HK_sensor"/>
    <property type="match status" value="1"/>
</dbReference>
<dbReference type="EMBL" id="JARPTC010000016">
    <property type="protein sequence ID" value="MDO7787766.1"/>
    <property type="molecule type" value="Genomic_DNA"/>
</dbReference>
<dbReference type="PANTHER" id="PTHR32089">
    <property type="entry name" value="METHYL-ACCEPTING CHEMOTAXIS PROTEIN MCPB"/>
    <property type="match status" value="1"/>
</dbReference>
<name>A0AAW7ZEK6_9FIRM</name>
<dbReference type="InterPro" id="IPR004090">
    <property type="entry name" value="Chemotax_Me-accpt_rcpt"/>
</dbReference>
<evidence type="ECO:0000256" key="1">
    <source>
        <dbReference type="ARBA" id="ARBA00023224"/>
    </source>
</evidence>
<comment type="caution">
    <text evidence="5">The sequence shown here is derived from an EMBL/GenBank/DDBJ whole genome shotgun (WGS) entry which is preliminary data.</text>
</comment>
<proteinExistence type="inferred from homology"/>
<protein>
    <submittedName>
        <fullName evidence="5">Methyl-accepting chemotaxis protein</fullName>
    </submittedName>
</protein>